<feature type="compositionally biased region" description="Basic and acidic residues" evidence="1">
    <location>
        <begin position="53"/>
        <end position="65"/>
    </location>
</feature>
<proteinExistence type="predicted"/>
<dbReference type="AlphaFoldDB" id="A0A023B635"/>
<evidence type="ECO:0000313" key="2">
    <source>
        <dbReference type="EMBL" id="EZG65031.1"/>
    </source>
</evidence>
<dbReference type="VEuPathDB" id="CryptoDB:GNI_084390"/>
<dbReference type="RefSeq" id="XP_011134107.1">
    <property type="nucleotide sequence ID" value="XM_011135805.1"/>
</dbReference>
<dbReference type="EMBL" id="AFNH02000634">
    <property type="protein sequence ID" value="EZG65031.1"/>
    <property type="molecule type" value="Genomic_DNA"/>
</dbReference>
<comment type="caution">
    <text evidence="2">The sequence shown here is derived from an EMBL/GenBank/DDBJ whole genome shotgun (WGS) entry which is preliminary data.</text>
</comment>
<feature type="region of interest" description="Disordered" evidence="1">
    <location>
        <begin position="42"/>
        <end position="65"/>
    </location>
</feature>
<evidence type="ECO:0000256" key="1">
    <source>
        <dbReference type="SAM" id="MobiDB-lite"/>
    </source>
</evidence>
<protein>
    <submittedName>
        <fullName evidence="2">Uncharacterized protein</fullName>
    </submittedName>
</protein>
<organism evidence="2 3">
    <name type="scientific">Gregarina niphandrodes</name>
    <name type="common">Septate eugregarine</name>
    <dbReference type="NCBI Taxonomy" id="110365"/>
    <lineage>
        <taxon>Eukaryota</taxon>
        <taxon>Sar</taxon>
        <taxon>Alveolata</taxon>
        <taxon>Apicomplexa</taxon>
        <taxon>Conoidasida</taxon>
        <taxon>Gregarinasina</taxon>
        <taxon>Eugregarinorida</taxon>
        <taxon>Gregarinidae</taxon>
        <taxon>Gregarina</taxon>
    </lineage>
</organism>
<name>A0A023B635_GRENI</name>
<accession>A0A023B635</accession>
<dbReference type="GeneID" id="22913029"/>
<keyword evidence="3" id="KW-1185">Reference proteome</keyword>
<gene>
    <name evidence="2" type="ORF">GNI_084390</name>
</gene>
<evidence type="ECO:0000313" key="3">
    <source>
        <dbReference type="Proteomes" id="UP000019763"/>
    </source>
</evidence>
<reference evidence="2" key="1">
    <citation type="submission" date="2013-12" db="EMBL/GenBank/DDBJ databases">
        <authorList>
            <person name="Omoto C.K."/>
            <person name="Sibley D."/>
            <person name="Venepally P."/>
            <person name="Hadjithomas M."/>
            <person name="Karamycheva S."/>
            <person name="Brunk B."/>
            <person name="Roos D."/>
            <person name="Caler E."/>
            <person name="Lorenzi H."/>
        </authorList>
    </citation>
    <scope>NUCLEOTIDE SEQUENCE</scope>
</reference>
<dbReference type="Proteomes" id="UP000019763">
    <property type="component" value="Unassembled WGS sequence"/>
</dbReference>
<sequence length="126" mass="13409">MTGNMTGCTSSIGECCHQEKCATMCKTKKRTPGQGIITVQSGALQSGAPVKPSTRDEEGVTGDKKGPFEIVFSVSQQPGQSVKTVRIKQFPPAAIANGATTAGVREHDLIEHDLPEHDLPEHNLIL</sequence>